<gene>
    <name evidence="2" type="ORF">HPP92_000015</name>
</gene>
<evidence type="ECO:0000313" key="2">
    <source>
        <dbReference type="EMBL" id="KAG0499943.1"/>
    </source>
</evidence>
<dbReference type="PANTHER" id="PTHR48040:SF60">
    <property type="entry name" value="ABC TRANSPORTER DOMAIN-CONTAINING PROTEIN"/>
    <property type="match status" value="1"/>
</dbReference>
<dbReference type="InterPro" id="IPR003439">
    <property type="entry name" value="ABC_transporter-like_ATP-bd"/>
</dbReference>
<dbReference type="AlphaFoldDB" id="A0A835VK46"/>
<dbReference type="OrthoDB" id="783217at2759"/>
<dbReference type="Proteomes" id="UP000639772">
    <property type="component" value="Chromosome 1"/>
</dbReference>
<accession>A0A835VK46</accession>
<evidence type="ECO:0000259" key="1">
    <source>
        <dbReference type="Pfam" id="PF00005"/>
    </source>
</evidence>
<comment type="caution">
    <text evidence="2">The sequence shown here is derived from an EMBL/GenBank/DDBJ whole genome shotgun (WGS) entry which is preliminary data.</text>
</comment>
<protein>
    <recommendedName>
        <fullName evidence="1">ABC transporter domain-containing protein</fullName>
    </recommendedName>
</protein>
<dbReference type="InterPro" id="IPR027417">
    <property type="entry name" value="P-loop_NTPase"/>
</dbReference>
<dbReference type="Gene3D" id="3.40.50.300">
    <property type="entry name" value="P-loop containing nucleotide triphosphate hydrolases"/>
    <property type="match status" value="1"/>
</dbReference>
<feature type="domain" description="ABC transporter" evidence="1">
    <location>
        <begin position="208"/>
        <end position="241"/>
    </location>
</feature>
<dbReference type="Pfam" id="PF00005">
    <property type="entry name" value="ABC_tran"/>
    <property type="match status" value="1"/>
</dbReference>
<dbReference type="GO" id="GO:0016887">
    <property type="term" value="F:ATP hydrolysis activity"/>
    <property type="evidence" value="ECO:0007669"/>
    <property type="project" value="InterPro"/>
</dbReference>
<dbReference type="GO" id="GO:0005524">
    <property type="term" value="F:ATP binding"/>
    <property type="evidence" value="ECO:0007669"/>
    <property type="project" value="InterPro"/>
</dbReference>
<name>A0A835VK46_VANPL</name>
<dbReference type="PANTHER" id="PTHR48040">
    <property type="entry name" value="PLEIOTROPIC DRUG RESISTANCE PROTEIN 1-LIKE ISOFORM X1"/>
    <property type="match status" value="1"/>
</dbReference>
<proteinExistence type="predicted"/>
<dbReference type="SUPFAM" id="SSF52540">
    <property type="entry name" value="P-loop containing nucleoside triphosphate hydrolases"/>
    <property type="match status" value="1"/>
</dbReference>
<sequence length="248" mass="27935">MATILGIGGDDAGVTSSSRRSWISTSFHEPTDVFRRSTAVEEDEEENLKWAAIEKLPTFERMRKGILRQFDDGGKVITSEVDVRKLGMQEKKVLVERIMKIVEEDNERFLKRLRDRFNLYNLKTLEIRPFCCSFNTDMCYSSVDRYSVGVDLPKIEVRFQNLSVEADAHVGSRALPTLLNATVDTLEGIFGFCRFAQSKKRINKILVDVSGTLKPSRMCLLLGPPGSGKTTLLLALAGKLNKKLRDPS</sequence>
<organism evidence="2 3">
    <name type="scientific">Vanilla planifolia</name>
    <name type="common">Vanilla</name>
    <dbReference type="NCBI Taxonomy" id="51239"/>
    <lineage>
        <taxon>Eukaryota</taxon>
        <taxon>Viridiplantae</taxon>
        <taxon>Streptophyta</taxon>
        <taxon>Embryophyta</taxon>
        <taxon>Tracheophyta</taxon>
        <taxon>Spermatophyta</taxon>
        <taxon>Magnoliopsida</taxon>
        <taxon>Liliopsida</taxon>
        <taxon>Asparagales</taxon>
        <taxon>Orchidaceae</taxon>
        <taxon>Vanilloideae</taxon>
        <taxon>Vanilleae</taxon>
        <taxon>Vanilla</taxon>
    </lineage>
</organism>
<reference evidence="2 3" key="1">
    <citation type="journal article" date="2020" name="Nat. Food">
        <title>A phased Vanilla planifolia genome enables genetic improvement of flavour and production.</title>
        <authorList>
            <person name="Hasing T."/>
            <person name="Tang H."/>
            <person name="Brym M."/>
            <person name="Khazi F."/>
            <person name="Huang T."/>
            <person name="Chambers A.H."/>
        </authorList>
    </citation>
    <scope>NUCLEOTIDE SEQUENCE [LARGE SCALE GENOMIC DNA]</scope>
    <source>
        <tissue evidence="2">Leaf</tissue>
    </source>
</reference>
<dbReference type="EMBL" id="JADCNM010000001">
    <property type="protein sequence ID" value="KAG0499943.1"/>
    <property type="molecule type" value="Genomic_DNA"/>
</dbReference>
<evidence type="ECO:0000313" key="3">
    <source>
        <dbReference type="Proteomes" id="UP000639772"/>
    </source>
</evidence>